<accession>A0ABU1WV36</accession>
<proteinExistence type="predicted"/>
<dbReference type="PANTHER" id="PTHR33055:SF13">
    <property type="entry name" value="TRANSPOSASE"/>
    <property type="match status" value="1"/>
</dbReference>
<evidence type="ECO:0000313" key="3">
    <source>
        <dbReference type="EMBL" id="MDR7153206.1"/>
    </source>
</evidence>
<keyword evidence="4" id="KW-1185">Reference proteome</keyword>
<dbReference type="Proteomes" id="UP001265700">
    <property type="component" value="Unassembled WGS sequence"/>
</dbReference>
<feature type="domain" description="Transposase IS110-like N-terminal" evidence="1">
    <location>
        <begin position="8"/>
        <end position="149"/>
    </location>
</feature>
<dbReference type="EMBL" id="JAVDWU010000026">
    <property type="protein sequence ID" value="MDR7153206.1"/>
    <property type="molecule type" value="Genomic_DNA"/>
</dbReference>
<dbReference type="InterPro" id="IPR002525">
    <property type="entry name" value="Transp_IS110-like_N"/>
</dbReference>
<dbReference type="InterPro" id="IPR047650">
    <property type="entry name" value="Transpos_IS110"/>
</dbReference>
<dbReference type="PANTHER" id="PTHR33055">
    <property type="entry name" value="TRANSPOSASE FOR INSERTION SEQUENCE ELEMENT IS1111A"/>
    <property type="match status" value="1"/>
</dbReference>
<protein>
    <submittedName>
        <fullName evidence="3">Transposase</fullName>
    </submittedName>
</protein>
<evidence type="ECO:0000313" key="4">
    <source>
        <dbReference type="Proteomes" id="UP001265700"/>
    </source>
</evidence>
<dbReference type="InterPro" id="IPR003346">
    <property type="entry name" value="Transposase_20"/>
</dbReference>
<feature type="domain" description="Transposase IS116/IS110/IS902 C-terminal" evidence="2">
    <location>
        <begin position="191"/>
        <end position="268"/>
    </location>
</feature>
<gene>
    <name evidence="3" type="ORF">J2W49_005186</name>
</gene>
<dbReference type="RefSeq" id="WP_310322779.1">
    <property type="nucleotide sequence ID" value="NZ_JAVDWU010000026.1"/>
</dbReference>
<dbReference type="Pfam" id="PF02371">
    <property type="entry name" value="Transposase_20"/>
    <property type="match status" value="1"/>
</dbReference>
<evidence type="ECO:0000259" key="2">
    <source>
        <dbReference type="Pfam" id="PF02371"/>
    </source>
</evidence>
<comment type="caution">
    <text evidence="3">The sequence shown here is derived from an EMBL/GenBank/DDBJ whole genome shotgun (WGS) entry which is preliminary data.</text>
</comment>
<dbReference type="Pfam" id="PF01548">
    <property type="entry name" value="DEDD_Tnp_IS110"/>
    <property type="match status" value="1"/>
</dbReference>
<name>A0ABU1WV36_9BURK</name>
<dbReference type="NCBIfam" id="NF033542">
    <property type="entry name" value="transpos_IS110"/>
    <property type="match status" value="1"/>
</dbReference>
<evidence type="ECO:0000259" key="1">
    <source>
        <dbReference type="Pfam" id="PF01548"/>
    </source>
</evidence>
<organism evidence="3 4">
    <name type="scientific">Hydrogenophaga palleronii</name>
    <dbReference type="NCBI Taxonomy" id="65655"/>
    <lineage>
        <taxon>Bacteria</taxon>
        <taxon>Pseudomonadati</taxon>
        <taxon>Pseudomonadota</taxon>
        <taxon>Betaproteobacteria</taxon>
        <taxon>Burkholderiales</taxon>
        <taxon>Comamonadaceae</taxon>
        <taxon>Hydrogenophaga</taxon>
    </lineage>
</organism>
<reference evidence="3 4" key="1">
    <citation type="submission" date="2023-07" db="EMBL/GenBank/DDBJ databases">
        <title>Sorghum-associated microbial communities from plants grown in Nebraska, USA.</title>
        <authorList>
            <person name="Schachtman D."/>
        </authorList>
    </citation>
    <scope>NUCLEOTIDE SEQUENCE [LARGE SCALE GENOMIC DNA]</scope>
    <source>
        <strain evidence="3 4">4249</strain>
    </source>
</reference>
<sequence length="321" mass="34782">MQEFNAFVGVDVSKAELVAAFHDQAGCRSIPNDAGAISAWLHKLPDGAALAMESTGRYHQLLATLARAAGLQVFVLNARDVYFYAKALGARAKTDRVDAHVIARYLAEQHKHLHPWQAPSAVLAQVQCLLGQRWTAVTKRAALHQSLQGCDAAIASQVQALDLAFNALLKAIDARIATLFEDDAHLGAQRALLQSIVGVGPQSSALLASVLEQVSFGSGDALVAYSGLDPRACDSGKSRGRRRLSKRGQPALRRQMYLAAMSACHTKAFEGTYKALRQRGLKTTEALVVLARKLLRIAFAVWRTGKPFDPQRIPQSLDNKP</sequence>